<dbReference type="PRINTS" id="PR00866">
    <property type="entry name" value="RNADNAPOLMS"/>
</dbReference>
<organism evidence="11 12">
    <name type="scientific">Budvicia aquatica</name>
    <dbReference type="NCBI Taxonomy" id="82979"/>
    <lineage>
        <taxon>Bacteria</taxon>
        <taxon>Pseudomonadati</taxon>
        <taxon>Pseudomonadota</taxon>
        <taxon>Gammaproteobacteria</taxon>
        <taxon>Enterobacterales</taxon>
        <taxon>Budviciaceae</taxon>
        <taxon>Budvicia</taxon>
    </lineage>
</organism>
<keyword evidence="5" id="KW-0460">Magnesium</keyword>
<dbReference type="PANTHER" id="PTHR34047">
    <property type="entry name" value="NUCLEAR INTRON MATURASE 1, MITOCHONDRIAL-RELATED"/>
    <property type="match status" value="1"/>
</dbReference>
<dbReference type="OrthoDB" id="7055795at2"/>
<gene>
    <name evidence="11" type="ORF">CRN84_10130</name>
</gene>
<comment type="similarity">
    <text evidence="8">Belongs to the bacterial reverse transcriptase family.</text>
</comment>
<dbReference type="InterPro" id="IPR043502">
    <property type="entry name" value="DNA/RNA_pol_sf"/>
</dbReference>
<evidence type="ECO:0000313" key="12">
    <source>
        <dbReference type="Proteomes" id="UP000224974"/>
    </source>
</evidence>
<dbReference type="GO" id="GO:0003723">
    <property type="term" value="F:RNA binding"/>
    <property type="evidence" value="ECO:0007669"/>
    <property type="project" value="InterPro"/>
</dbReference>
<dbReference type="STRING" id="1111728.GCA_000427805_00567"/>
<evidence type="ECO:0000256" key="6">
    <source>
        <dbReference type="ARBA" id="ARBA00022918"/>
    </source>
</evidence>
<dbReference type="CDD" id="cd03487">
    <property type="entry name" value="RT_Bac_retron_II"/>
    <property type="match status" value="1"/>
</dbReference>
<dbReference type="EC" id="2.7.7.49" evidence="1"/>
<dbReference type="Pfam" id="PF00078">
    <property type="entry name" value="RVT_1"/>
    <property type="match status" value="1"/>
</dbReference>
<dbReference type="GO" id="GO:0003964">
    <property type="term" value="F:RNA-directed DNA polymerase activity"/>
    <property type="evidence" value="ECO:0007669"/>
    <property type="project" value="UniProtKB-KW"/>
</dbReference>
<feature type="domain" description="Reverse transcriptase" evidence="10">
    <location>
        <begin position="36"/>
        <end position="247"/>
    </location>
</feature>
<evidence type="ECO:0000256" key="5">
    <source>
        <dbReference type="ARBA" id="ARBA00022842"/>
    </source>
</evidence>
<sequence>MPDMPLWKYCTTAHYLEFLISLQLFGDTDWCAEKQISCLYTISNDVNAHYQRTTILKRDGTPRHLLAPDPLLKKIQKNILRNILAPVPVSPYATAYHKGADVVANAAAHLGQKLLLKLDIEDFFGSIIFPMVRRSAFPDIYFPPAVSTLLTHLCCYNDALPQGAPTSPTISNLVMKPFDSHIGEWCSARGIIYTRYCDDMTFSGDFDAKAVKNKVGHFLQALGFSLNKEKTKLLTRHTRQSVTGIVVNQKLQLSRDYRRQLRQEIYFCQKFGVVSHLKRMNYPLESGDVERYLQALQGKVNFLLQVNPGDDVFRQAMSGIKQMIKANRNSQY</sequence>
<dbReference type="EMBL" id="PDDX01000001">
    <property type="protein sequence ID" value="PHI29664.1"/>
    <property type="molecule type" value="Genomic_DNA"/>
</dbReference>
<keyword evidence="7" id="KW-0051">Antiviral defense</keyword>
<name>A0A2C6DLM8_9GAMM</name>
<reference evidence="12" key="1">
    <citation type="submission" date="2017-09" db="EMBL/GenBank/DDBJ databases">
        <title>FDA dAtabase for Regulatory Grade micrObial Sequences (FDA-ARGOS): Supporting development and validation of Infectious Disease Dx tests.</title>
        <authorList>
            <person name="Minogue T."/>
            <person name="Wolcott M."/>
            <person name="Wasieloski L."/>
            <person name="Aguilar W."/>
            <person name="Moore D."/>
            <person name="Tallon L."/>
            <person name="Sadzewicz L."/>
            <person name="Ott S."/>
            <person name="Zhao X."/>
            <person name="Nagaraj S."/>
            <person name="Vavikolanu K."/>
            <person name="Aluvathingal J."/>
            <person name="Nadendla S."/>
            <person name="Sichtig H."/>
        </authorList>
    </citation>
    <scope>NUCLEOTIDE SEQUENCE [LARGE SCALE GENOMIC DNA]</scope>
    <source>
        <strain evidence="12">FDAARGOS_387</strain>
    </source>
</reference>
<dbReference type="InterPro" id="IPR051083">
    <property type="entry name" value="GrpII_Intron_Splice-Mob/Def"/>
</dbReference>
<dbReference type="PROSITE" id="PS50878">
    <property type="entry name" value="RT_POL"/>
    <property type="match status" value="1"/>
</dbReference>
<evidence type="ECO:0000256" key="7">
    <source>
        <dbReference type="ARBA" id="ARBA00023118"/>
    </source>
</evidence>
<evidence type="ECO:0000256" key="3">
    <source>
        <dbReference type="ARBA" id="ARBA00022695"/>
    </source>
</evidence>
<dbReference type="GO" id="GO:0051607">
    <property type="term" value="P:defense response to virus"/>
    <property type="evidence" value="ECO:0007669"/>
    <property type="project" value="UniProtKB-KW"/>
</dbReference>
<accession>A0A2C6DLM8</accession>
<evidence type="ECO:0000313" key="11">
    <source>
        <dbReference type="EMBL" id="PHI29664.1"/>
    </source>
</evidence>
<dbReference type="GO" id="GO:0046872">
    <property type="term" value="F:metal ion binding"/>
    <property type="evidence" value="ECO:0007669"/>
    <property type="project" value="UniProtKB-KW"/>
</dbReference>
<comment type="caution">
    <text evidence="11">The sequence shown here is derived from an EMBL/GenBank/DDBJ whole genome shotgun (WGS) entry which is preliminary data.</text>
</comment>
<evidence type="ECO:0000256" key="9">
    <source>
        <dbReference type="ARBA" id="ARBA00048173"/>
    </source>
</evidence>
<evidence type="ECO:0000256" key="1">
    <source>
        <dbReference type="ARBA" id="ARBA00012493"/>
    </source>
</evidence>
<evidence type="ECO:0000256" key="4">
    <source>
        <dbReference type="ARBA" id="ARBA00022723"/>
    </source>
</evidence>
<protein>
    <recommendedName>
        <fullName evidence="1">RNA-directed DNA polymerase</fullName>
        <ecNumber evidence="1">2.7.7.49</ecNumber>
    </recommendedName>
</protein>
<dbReference type="SUPFAM" id="SSF56672">
    <property type="entry name" value="DNA/RNA polymerases"/>
    <property type="match status" value="1"/>
</dbReference>
<proteinExistence type="inferred from homology"/>
<comment type="catalytic activity">
    <reaction evidence="9">
        <text>DNA(n) + a 2'-deoxyribonucleoside 5'-triphosphate = DNA(n+1) + diphosphate</text>
        <dbReference type="Rhea" id="RHEA:22508"/>
        <dbReference type="Rhea" id="RHEA-COMP:17339"/>
        <dbReference type="Rhea" id="RHEA-COMP:17340"/>
        <dbReference type="ChEBI" id="CHEBI:33019"/>
        <dbReference type="ChEBI" id="CHEBI:61560"/>
        <dbReference type="ChEBI" id="CHEBI:173112"/>
        <dbReference type="EC" id="2.7.7.49"/>
    </reaction>
</comment>
<dbReference type="Proteomes" id="UP000224974">
    <property type="component" value="Unassembled WGS sequence"/>
</dbReference>
<evidence type="ECO:0000256" key="8">
    <source>
        <dbReference type="ARBA" id="ARBA00034120"/>
    </source>
</evidence>
<dbReference type="InterPro" id="IPR000123">
    <property type="entry name" value="Reverse_transcriptase_msDNA"/>
</dbReference>
<evidence type="ECO:0000256" key="2">
    <source>
        <dbReference type="ARBA" id="ARBA00022679"/>
    </source>
</evidence>
<dbReference type="AlphaFoldDB" id="A0A2C6DLM8"/>
<keyword evidence="2" id="KW-0808">Transferase</keyword>
<keyword evidence="3" id="KW-0548">Nucleotidyltransferase</keyword>
<dbReference type="InterPro" id="IPR000477">
    <property type="entry name" value="RT_dom"/>
</dbReference>
<evidence type="ECO:0000259" key="10">
    <source>
        <dbReference type="PROSITE" id="PS50878"/>
    </source>
</evidence>
<keyword evidence="12" id="KW-1185">Reference proteome</keyword>
<keyword evidence="6 11" id="KW-0695">RNA-directed DNA polymerase</keyword>
<keyword evidence="4" id="KW-0479">Metal-binding</keyword>
<dbReference type="PANTHER" id="PTHR34047:SF7">
    <property type="entry name" value="RNA-DIRECTED DNA POLYMERASE"/>
    <property type="match status" value="1"/>
</dbReference>